<dbReference type="RefSeq" id="WP_194538768.1">
    <property type="nucleotide sequence ID" value="NZ_JACEFB010000010.1"/>
</dbReference>
<dbReference type="PANTHER" id="PTHR30255">
    <property type="entry name" value="SINGLE-STRANDED-DNA-SPECIFIC EXONUCLEASE RECJ"/>
    <property type="match status" value="1"/>
</dbReference>
<feature type="domain" description="DHHA1" evidence="7">
    <location>
        <begin position="367"/>
        <end position="462"/>
    </location>
</feature>
<dbReference type="SUPFAM" id="SSF64182">
    <property type="entry name" value="DHH phosphoesterases"/>
    <property type="match status" value="1"/>
</dbReference>
<proteinExistence type="inferred from homology"/>
<feature type="domain" description="DDH" evidence="6">
    <location>
        <begin position="83"/>
        <end position="237"/>
    </location>
</feature>
<gene>
    <name evidence="9" type="primary">recJ</name>
    <name evidence="9" type="ORF">H0921_12830</name>
</gene>
<dbReference type="EMBL" id="JACEFB010000010">
    <property type="protein sequence ID" value="MBA2227043.1"/>
    <property type="molecule type" value="Genomic_DNA"/>
</dbReference>
<dbReference type="InterPro" id="IPR038763">
    <property type="entry name" value="DHH_sf"/>
</dbReference>
<evidence type="ECO:0000256" key="5">
    <source>
        <dbReference type="ARBA" id="ARBA00022839"/>
    </source>
</evidence>
<dbReference type="NCBIfam" id="TIGR00644">
    <property type="entry name" value="recJ"/>
    <property type="match status" value="1"/>
</dbReference>
<dbReference type="GO" id="GO:0006310">
    <property type="term" value="P:DNA recombination"/>
    <property type="evidence" value="ECO:0007669"/>
    <property type="project" value="InterPro"/>
</dbReference>
<protein>
    <recommendedName>
        <fullName evidence="2">Single-stranded-DNA-specific exonuclease RecJ</fullName>
    </recommendedName>
</protein>
<evidence type="ECO:0000256" key="3">
    <source>
        <dbReference type="ARBA" id="ARBA00022722"/>
    </source>
</evidence>
<feature type="domain" description="RecJ OB" evidence="8">
    <location>
        <begin position="476"/>
        <end position="584"/>
    </location>
</feature>
<keyword evidence="3" id="KW-0540">Nuclease</keyword>
<evidence type="ECO:0000259" key="8">
    <source>
        <dbReference type="Pfam" id="PF17768"/>
    </source>
</evidence>
<reference evidence="9 10" key="1">
    <citation type="submission" date="2020-07" db="EMBL/GenBank/DDBJ databases">
        <title>Thermogemmata thermophila gen. nov., sp. nov., a novel moderate thermophilic planctomycete from a Kamchatka hot spring.</title>
        <authorList>
            <person name="Elcheninov A.G."/>
            <person name="Podosokorskaya O.A."/>
            <person name="Kovaleva O.L."/>
            <person name="Novikov A."/>
            <person name="Bonch-Osmolovskaya E.A."/>
            <person name="Toshchakov S.V."/>
            <person name="Kublanov I.V."/>
        </authorList>
    </citation>
    <scope>NUCLEOTIDE SEQUENCE [LARGE SCALE GENOMIC DNA]</scope>
    <source>
        <strain evidence="9 10">2918</strain>
    </source>
</reference>
<dbReference type="InterPro" id="IPR051673">
    <property type="entry name" value="SSDNA_exonuclease_RecJ"/>
</dbReference>
<dbReference type="InterPro" id="IPR041122">
    <property type="entry name" value="RecJ_OB"/>
</dbReference>
<dbReference type="InterPro" id="IPR004610">
    <property type="entry name" value="RecJ"/>
</dbReference>
<comment type="caution">
    <text evidence="9">The sequence shown here is derived from an EMBL/GenBank/DDBJ whole genome shotgun (WGS) entry which is preliminary data.</text>
</comment>
<keyword evidence="4" id="KW-0378">Hydrolase</keyword>
<evidence type="ECO:0000256" key="2">
    <source>
        <dbReference type="ARBA" id="ARBA00019841"/>
    </source>
</evidence>
<dbReference type="InterPro" id="IPR003156">
    <property type="entry name" value="DHHA1_dom"/>
</dbReference>
<keyword evidence="10" id="KW-1185">Reference proteome</keyword>
<name>A0A7V9ACD9_9BACT</name>
<dbReference type="AlphaFoldDB" id="A0A7V9ACD9"/>
<evidence type="ECO:0000259" key="7">
    <source>
        <dbReference type="Pfam" id="PF02272"/>
    </source>
</evidence>
<dbReference type="Proteomes" id="UP000542342">
    <property type="component" value="Unassembled WGS sequence"/>
</dbReference>
<dbReference type="Gene3D" id="3.90.1640.30">
    <property type="match status" value="1"/>
</dbReference>
<dbReference type="InterPro" id="IPR001667">
    <property type="entry name" value="DDH_dom"/>
</dbReference>
<dbReference type="PANTHER" id="PTHR30255:SF2">
    <property type="entry name" value="SINGLE-STRANDED-DNA-SPECIFIC EXONUCLEASE RECJ"/>
    <property type="match status" value="1"/>
</dbReference>
<dbReference type="GO" id="GO:0003676">
    <property type="term" value="F:nucleic acid binding"/>
    <property type="evidence" value="ECO:0007669"/>
    <property type="project" value="InterPro"/>
</dbReference>
<dbReference type="GO" id="GO:0006281">
    <property type="term" value="P:DNA repair"/>
    <property type="evidence" value="ECO:0007669"/>
    <property type="project" value="InterPro"/>
</dbReference>
<evidence type="ECO:0000313" key="9">
    <source>
        <dbReference type="EMBL" id="MBA2227043.1"/>
    </source>
</evidence>
<dbReference type="Pfam" id="PF01368">
    <property type="entry name" value="DHH"/>
    <property type="match status" value="1"/>
</dbReference>
<accession>A0A7V9ACD9</accession>
<evidence type="ECO:0000313" key="10">
    <source>
        <dbReference type="Proteomes" id="UP000542342"/>
    </source>
</evidence>
<dbReference type="GO" id="GO:0008409">
    <property type="term" value="F:5'-3' exonuclease activity"/>
    <property type="evidence" value="ECO:0007669"/>
    <property type="project" value="InterPro"/>
</dbReference>
<keyword evidence="5 9" id="KW-0269">Exonuclease</keyword>
<evidence type="ECO:0000256" key="1">
    <source>
        <dbReference type="ARBA" id="ARBA00005915"/>
    </source>
</evidence>
<organism evidence="9 10">
    <name type="scientific">Thermogemmata fonticola</name>
    <dbReference type="NCBI Taxonomy" id="2755323"/>
    <lineage>
        <taxon>Bacteria</taxon>
        <taxon>Pseudomonadati</taxon>
        <taxon>Planctomycetota</taxon>
        <taxon>Planctomycetia</taxon>
        <taxon>Gemmatales</taxon>
        <taxon>Gemmataceae</taxon>
        <taxon>Thermogemmata</taxon>
    </lineage>
</organism>
<sequence>MSQRQRVWHLLPAPEPLAVRRLAREAQISEVVAQLLWQRGIRSAPEAKQFLYGRLTDLLPPDRLSGVMEAARRIVSAIQARRKICIYGDYDVDGVTGTAILLRLLQHLQASVEYHIPIRLAEGYGLNAERLRELHQRQVQVVITVDCGIASLAEAELAQQLGMELIITDHHQWKVDGSGSPLLPPAAVIVHPRWPEGHYPSGELSGAGVAFKLAWAIAQVASGTKQGSLPHDLRNILLEGVGLAALGMVADAVPLRGENRLFVRHGLRRIVEHPSLGLSALMEAAQLQIGDRLTAEDVGYRLAPRLNAAGRLGCARMVVELLTTQSYTTAKTHAQFLEKQNDQRQALERQATHQAKEFVDQHYSNDPALVVADKRWHPGVVGIVAARLVEHYGKPAIVIAIREGESLATGSGRSVPELPLHEALRACDGLLESYGGHAAAAGLKILPERIDAFRTAFNQYVARHLPSGSPAPRLLLDAEIPLSAITPNLLQELDRLEPYGADNPPPKFLASDVTVEQIRRIGQGDSPRHLELRVSQGGQRFRCIGWNMAERYEELEKASRVCLAFTPQRNTYQGYSRIELRLLDIQCGSQPQLG</sequence>
<dbReference type="Gene3D" id="3.10.310.30">
    <property type="match status" value="1"/>
</dbReference>
<comment type="similarity">
    <text evidence="1">Belongs to the RecJ family.</text>
</comment>
<dbReference type="Pfam" id="PF02272">
    <property type="entry name" value="DHHA1"/>
    <property type="match status" value="1"/>
</dbReference>
<evidence type="ECO:0000259" key="6">
    <source>
        <dbReference type="Pfam" id="PF01368"/>
    </source>
</evidence>
<evidence type="ECO:0000256" key="4">
    <source>
        <dbReference type="ARBA" id="ARBA00022801"/>
    </source>
</evidence>
<dbReference type="Pfam" id="PF17768">
    <property type="entry name" value="RecJ_OB"/>
    <property type="match status" value="1"/>
</dbReference>